<dbReference type="Gene3D" id="3.10.100.10">
    <property type="entry name" value="Mannose-Binding Protein A, subunit A"/>
    <property type="match status" value="1"/>
</dbReference>
<sequence>MLLHLCDEAVANCRNDFMSALGSCYHFGNVPLGFTQAEHYCRQYEGHLVHIDSAQEDSFLKTYASGHPGTFGVATVGVANTH</sequence>
<comment type="caution">
    <text evidence="2">The sequence shown here is derived from an EMBL/GenBank/DDBJ whole genome shotgun (WGS) entry which is preliminary data.</text>
</comment>
<organism evidence="2 3">
    <name type="scientific">Dreissena polymorpha</name>
    <name type="common">Zebra mussel</name>
    <name type="synonym">Mytilus polymorpha</name>
    <dbReference type="NCBI Taxonomy" id="45954"/>
    <lineage>
        <taxon>Eukaryota</taxon>
        <taxon>Metazoa</taxon>
        <taxon>Spiralia</taxon>
        <taxon>Lophotrochozoa</taxon>
        <taxon>Mollusca</taxon>
        <taxon>Bivalvia</taxon>
        <taxon>Autobranchia</taxon>
        <taxon>Heteroconchia</taxon>
        <taxon>Euheterodonta</taxon>
        <taxon>Imparidentia</taxon>
        <taxon>Neoheterodontei</taxon>
        <taxon>Myida</taxon>
        <taxon>Dreissenoidea</taxon>
        <taxon>Dreissenidae</taxon>
        <taxon>Dreissena</taxon>
    </lineage>
</organism>
<protein>
    <recommendedName>
        <fullName evidence="1">C-type lectin domain-containing protein</fullName>
    </recommendedName>
</protein>
<dbReference type="Proteomes" id="UP000828390">
    <property type="component" value="Unassembled WGS sequence"/>
</dbReference>
<dbReference type="InterPro" id="IPR001304">
    <property type="entry name" value="C-type_lectin-like"/>
</dbReference>
<dbReference type="SUPFAM" id="SSF56436">
    <property type="entry name" value="C-type lectin-like"/>
    <property type="match status" value="1"/>
</dbReference>
<accession>A0A9D4FYA5</accession>
<evidence type="ECO:0000313" key="2">
    <source>
        <dbReference type="EMBL" id="KAH3806727.1"/>
    </source>
</evidence>
<dbReference type="InterPro" id="IPR016187">
    <property type="entry name" value="CTDL_fold"/>
</dbReference>
<dbReference type="InterPro" id="IPR016186">
    <property type="entry name" value="C-type_lectin-like/link_sf"/>
</dbReference>
<evidence type="ECO:0000313" key="3">
    <source>
        <dbReference type="Proteomes" id="UP000828390"/>
    </source>
</evidence>
<feature type="domain" description="C-type lectin" evidence="1">
    <location>
        <begin position="33"/>
        <end position="64"/>
    </location>
</feature>
<proteinExistence type="predicted"/>
<keyword evidence="3" id="KW-1185">Reference proteome</keyword>
<dbReference type="CDD" id="cd00037">
    <property type="entry name" value="CLECT"/>
    <property type="match status" value="1"/>
</dbReference>
<dbReference type="AlphaFoldDB" id="A0A9D4FYA5"/>
<dbReference type="Pfam" id="PF00059">
    <property type="entry name" value="Lectin_C"/>
    <property type="match status" value="1"/>
</dbReference>
<name>A0A9D4FYA5_DREPO</name>
<reference evidence="2" key="2">
    <citation type="submission" date="2020-11" db="EMBL/GenBank/DDBJ databases">
        <authorList>
            <person name="McCartney M.A."/>
            <person name="Auch B."/>
            <person name="Kono T."/>
            <person name="Mallez S."/>
            <person name="Becker A."/>
            <person name="Gohl D.M."/>
            <person name="Silverstein K.A.T."/>
            <person name="Koren S."/>
            <person name="Bechman K.B."/>
            <person name="Herman A."/>
            <person name="Abrahante J.E."/>
            <person name="Garbe J."/>
        </authorList>
    </citation>
    <scope>NUCLEOTIDE SEQUENCE</scope>
    <source>
        <strain evidence="2">Duluth1</strain>
        <tissue evidence="2">Whole animal</tissue>
    </source>
</reference>
<dbReference type="EMBL" id="JAIWYP010000006">
    <property type="protein sequence ID" value="KAH3806727.1"/>
    <property type="molecule type" value="Genomic_DNA"/>
</dbReference>
<gene>
    <name evidence="2" type="ORF">DPMN_135051</name>
</gene>
<reference evidence="2" key="1">
    <citation type="journal article" date="2019" name="bioRxiv">
        <title>The Genome of the Zebra Mussel, Dreissena polymorpha: A Resource for Invasive Species Research.</title>
        <authorList>
            <person name="McCartney M.A."/>
            <person name="Auch B."/>
            <person name="Kono T."/>
            <person name="Mallez S."/>
            <person name="Zhang Y."/>
            <person name="Obille A."/>
            <person name="Becker A."/>
            <person name="Abrahante J.E."/>
            <person name="Garbe J."/>
            <person name="Badalamenti J.P."/>
            <person name="Herman A."/>
            <person name="Mangelson H."/>
            <person name="Liachko I."/>
            <person name="Sullivan S."/>
            <person name="Sone E.D."/>
            <person name="Koren S."/>
            <person name="Silverstein K.A.T."/>
            <person name="Beckman K.B."/>
            <person name="Gohl D.M."/>
        </authorList>
    </citation>
    <scope>NUCLEOTIDE SEQUENCE</scope>
    <source>
        <strain evidence="2">Duluth1</strain>
        <tissue evidence="2">Whole animal</tissue>
    </source>
</reference>
<evidence type="ECO:0000259" key="1">
    <source>
        <dbReference type="Pfam" id="PF00059"/>
    </source>
</evidence>